<dbReference type="PANTHER" id="PTHR45913:SF22">
    <property type="entry name" value="SCAN BOX DOMAIN-CONTAINING PROTEIN"/>
    <property type="match status" value="1"/>
</dbReference>
<comment type="caution">
    <text evidence="1">The sequence shown here is derived from an EMBL/GenBank/DDBJ whole genome shotgun (WGS) entry which is preliminary data.</text>
</comment>
<proteinExistence type="predicted"/>
<dbReference type="PANTHER" id="PTHR45913">
    <property type="entry name" value="EPM2A-INTERACTING PROTEIN 1"/>
    <property type="match status" value="1"/>
</dbReference>
<dbReference type="AlphaFoldDB" id="A0A9Q1CQL6"/>
<dbReference type="EMBL" id="JAIZAY010000001">
    <property type="protein sequence ID" value="KAJ8049578.1"/>
    <property type="molecule type" value="Genomic_DNA"/>
</dbReference>
<evidence type="ECO:0000313" key="1">
    <source>
        <dbReference type="EMBL" id="KAJ8049578.1"/>
    </source>
</evidence>
<reference evidence="1" key="1">
    <citation type="submission" date="2021-10" db="EMBL/GenBank/DDBJ databases">
        <title>Tropical sea cucumber genome reveals ecological adaptation and Cuvierian tubules defense mechanism.</title>
        <authorList>
            <person name="Chen T."/>
        </authorList>
    </citation>
    <scope>NUCLEOTIDE SEQUENCE</scope>
    <source>
        <strain evidence="1">Nanhai2018</strain>
        <tissue evidence="1">Muscle</tissue>
    </source>
</reference>
<protein>
    <submittedName>
        <fullName evidence="1">Zinc finger BED domain-containing protein 5</fullName>
    </submittedName>
</protein>
<dbReference type="OrthoDB" id="6690226at2759"/>
<sequence length="144" mass="17051">MEQYFRDMLELLVPAWVINPFKCTIQDVKRESQDEMINLHNDDEAKARFSLHEYDKLWILKQEEYHAIWKEAKLLLMAFPTPYLVEGGFSTVMVLLTKYRNRLDITERDVLRLFLTKMEPDIRNLTALHLSSPITLTELHLGSL</sequence>
<dbReference type="Proteomes" id="UP001152320">
    <property type="component" value="Chromosome 1"/>
</dbReference>
<gene>
    <name evidence="1" type="ORF">HOLleu_02372</name>
</gene>
<evidence type="ECO:0000313" key="2">
    <source>
        <dbReference type="Proteomes" id="UP001152320"/>
    </source>
</evidence>
<keyword evidence="2" id="KW-1185">Reference proteome</keyword>
<organism evidence="1 2">
    <name type="scientific">Holothuria leucospilota</name>
    <name type="common">Black long sea cucumber</name>
    <name type="synonym">Mertensiothuria leucospilota</name>
    <dbReference type="NCBI Taxonomy" id="206669"/>
    <lineage>
        <taxon>Eukaryota</taxon>
        <taxon>Metazoa</taxon>
        <taxon>Echinodermata</taxon>
        <taxon>Eleutherozoa</taxon>
        <taxon>Echinozoa</taxon>
        <taxon>Holothuroidea</taxon>
        <taxon>Aspidochirotacea</taxon>
        <taxon>Aspidochirotida</taxon>
        <taxon>Holothuriidae</taxon>
        <taxon>Holothuria</taxon>
    </lineage>
</organism>
<name>A0A9Q1CQL6_HOLLE</name>
<accession>A0A9Q1CQL6</accession>